<dbReference type="GO" id="GO:0060271">
    <property type="term" value="P:cilium assembly"/>
    <property type="evidence" value="ECO:0007669"/>
    <property type="project" value="TreeGrafter"/>
</dbReference>
<dbReference type="EMBL" id="CAJNOL010000210">
    <property type="protein sequence ID" value="CAF0935405.1"/>
    <property type="molecule type" value="Genomic_DNA"/>
</dbReference>
<dbReference type="GO" id="GO:0031514">
    <property type="term" value="C:motile cilium"/>
    <property type="evidence" value="ECO:0007669"/>
    <property type="project" value="TreeGrafter"/>
</dbReference>
<dbReference type="GO" id="GO:0070062">
    <property type="term" value="C:extracellular exosome"/>
    <property type="evidence" value="ECO:0007669"/>
    <property type="project" value="TreeGrafter"/>
</dbReference>
<feature type="compositionally biased region" description="Basic residues" evidence="3">
    <location>
        <begin position="801"/>
        <end position="810"/>
    </location>
</feature>
<evidence type="ECO:0000256" key="3">
    <source>
        <dbReference type="SAM" id="MobiDB-lite"/>
    </source>
</evidence>
<dbReference type="GO" id="GO:0003341">
    <property type="term" value="P:cilium movement"/>
    <property type="evidence" value="ECO:0007669"/>
    <property type="project" value="TreeGrafter"/>
</dbReference>
<name>A0A814C140_9BILA</name>
<dbReference type="InterPro" id="IPR011990">
    <property type="entry name" value="TPR-like_helical_dom_sf"/>
</dbReference>
<dbReference type="Proteomes" id="UP000663870">
    <property type="component" value="Unassembled WGS sequence"/>
</dbReference>
<dbReference type="AlphaFoldDB" id="A0A814C140"/>
<feature type="compositionally biased region" description="Basic and acidic residues" evidence="3">
    <location>
        <begin position="765"/>
        <end position="788"/>
    </location>
</feature>
<keyword evidence="1" id="KW-0677">Repeat</keyword>
<keyword evidence="5" id="KW-1185">Reference proteome</keyword>
<dbReference type="InterPro" id="IPR019734">
    <property type="entry name" value="TPR_rpt"/>
</dbReference>
<dbReference type="PANTHER" id="PTHR44314">
    <property type="entry name" value="CILIA- AND FLAGELLA-ASSOCIATED PROTEIN 70"/>
    <property type="match status" value="1"/>
</dbReference>
<dbReference type="SMART" id="SM00028">
    <property type="entry name" value="TPR"/>
    <property type="match status" value="7"/>
</dbReference>
<protein>
    <recommendedName>
        <fullName evidence="6">Cilia- and flagella-associated protein 70</fullName>
    </recommendedName>
</protein>
<evidence type="ECO:0000313" key="5">
    <source>
        <dbReference type="Proteomes" id="UP000663870"/>
    </source>
</evidence>
<comment type="caution">
    <text evidence="4">The sequence shown here is derived from an EMBL/GenBank/DDBJ whole genome shotgun (WGS) entry which is preliminary data.</text>
</comment>
<proteinExistence type="predicted"/>
<dbReference type="InterPro" id="IPR052628">
    <property type="entry name" value="CFAP70"/>
</dbReference>
<accession>A0A814C140</accession>
<dbReference type="PANTHER" id="PTHR44314:SF1">
    <property type="entry name" value="CILIA- AND FLAGELLA-ASSOCIATED PROTEIN 70"/>
    <property type="match status" value="1"/>
</dbReference>
<reference evidence="4" key="1">
    <citation type="submission" date="2021-02" db="EMBL/GenBank/DDBJ databases">
        <authorList>
            <person name="Nowell W R."/>
        </authorList>
    </citation>
    <scope>NUCLEOTIDE SEQUENCE</scope>
</reference>
<evidence type="ECO:0000313" key="4">
    <source>
        <dbReference type="EMBL" id="CAF0935405.1"/>
    </source>
</evidence>
<evidence type="ECO:0008006" key="6">
    <source>
        <dbReference type="Google" id="ProtNLM"/>
    </source>
</evidence>
<gene>
    <name evidence="4" type="ORF">JXQ802_LOCUS10870</name>
</gene>
<organism evidence="4 5">
    <name type="scientific">Rotaria sordida</name>
    <dbReference type="NCBI Taxonomy" id="392033"/>
    <lineage>
        <taxon>Eukaryota</taxon>
        <taxon>Metazoa</taxon>
        <taxon>Spiralia</taxon>
        <taxon>Gnathifera</taxon>
        <taxon>Rotifera</taxon>
        <taxon>Eurotatoria</taxon>
        <taxon>Bdelloidea</taxon>
        <taxon>Philodinida</taxon>
        <taxon>Philodinidae</taxon>
        <taxon>Rotaria</taxon>
    </lineage>
</organism>
<evidence type="ECO:0000256" key="1">
    <source>
        <dbReference type="ARBA" id="ARBA00022737"/>
    </source>
</evidence>
<sequence length="1075" mass="121269">MASRAEKIDRFPNKIIINISEIQNLKSPKAEPLTIFLRFEYNDGQFSESGKFDITDGSPRQVDHNAVLGVNASDPVQIDDLGQKPVLITLFEAQPKDKKQKEDKSTPIGQATLDLWPLLKNETQIPVTIPVYAIPGSYLETQGEQNQPSLKVNVSIDQPLVPVRDQSNTNAAYITLEGLYSPPEAWLAGGTTFVYTATLPIPINDDKEVTVVFTNGTLRAATDVTNKQKRWPDARGILTVNGTYILGQNINEESIDDEQGELRSKDDKEFRTNSEKTKPQVVWNIERRCFLLPYGSQSLQHQITRVPYLPVEIVRTATPTVPKGKKDEDTGISYHGVAYIETAPLLYPGATRLRGAYKIVPYNEVEYKSKTKRSGNIVDEAMRIANQLFDRSSLNTSKKDAKLTVDKQAAAGAATSMAKKKTELGEESSSATTEAQQYIESSSYITIDIVLDRPIIEKRKLNELYRKISDLIPPRPSYPIKVNSAEKAVEDYQQQIKNVCSLILDEYRKVCVDDINTEATLPNDQKRRKLLYELNSTGKYFAFKEQLKHSVIKIVREKFLRTSKFDNPDELQTFISQLYVFLLDEMHRSLDKSLNIQEPESVPPSRNTDAQLRIFALEAESNGDYLLAAHYYKQRLAQNPDKLRPWLDFAAFHLLVNDLTKAEECLKECIAIEPTNSTVSILYAVLNAILENNEIADLFFETATTEDSENVIAWTLYAIFQKHIGNEKNAQITLGKAEKLQRAILKNEEEQGATAANITVTSPISDEKRAEEEEKERPIGEEKEDTGKSSDSQLNVASKSRLSRSSRSSKQKQEKSKSVVNEQISTRKSQDISSTIEVEKVASKKSIYLKSAEFLLKYNLATWAEKALAFEFLANTGKDHQVEITLAKAKILQQDFSSAETHITQALSIDYENVEAWALWGHVKYLQLDFEAAKGRYQRTLVFAEKPPDLHTVYIRLGAILLSEGNESSYSEAKEIFLRACRYQPTCTTYLGLGVACYRLNQYDDAEEALTEANFLNNQNAEVWGYLTLICLQTKRYIEAEQSYKYAIKLDLPAGPLLDEINAVQRQVGFGDPSF</sequence>
<feature type="region of interest" description="Disordered" evidence="3">
    <location>
        <begin position="755"/>
        <end position="824"/>
    </location>
</feature>
<keyword evidence="2" id="KW-0802">TPR repeat</keyword>
<evidence type="ECO:0000256" key="2">
    <source>
        <dbReference type="ARBA" id="ARBA00022803"/>
    </source>
</evidence>
<dbReference type="Gene3D" id="1.25.40.10">
    <property type="entry name" value="Tetratricopeptide repeat domain"/>
    <property type="match status" value="3"/>
</dbReference>
<dbReference type="SUPFAM" id="SSF48452">
    <property type="entry name" value="TPR-like"/>
    <property type="match status" value="1"/>
</dbReference>
<feature type="compositionally biased region" description="Polar residues" evidence="3">
    <location>
        <begin position="755"/>
        <end position="764"/>
    </location>
</feature>